<comment type="function">
    <text evidence="4">Necessary for efficient RNA polymerase transcription elongation past template-encoded arresting sites. The arresting sites in DNA have the property of trapping a certain fraction of elongating RNA polymerases that pass through, resulting in locked ternary complexes. Cleavage of the nascent transcript by cleavage factors such as GreA or GreB allows the resumption of elongation from the new 3'terminus. GreB releases sequences of up to 9 nucleotides in length.</text>
</comment>
<dbReference type="InterPro" id="IPR028624">
    <property type="entry name" value="Tscrpt_elong_fac_GreA/B"/>
</dbReference>
<dbReference type="GO" id="GO:0006354">
    <property type="term" value="P:DNA-templated transcription elongation"/>
    <property type="evidence" value="ECO:0007669"/>
    <property type="project" value="TreeGrafter"/>
</dbReference>
<keyword evidence="2 4" id="KW-0238">DNA-binding</keyword>
<evidence type="ECO:0000259" key="6">
    <source>
        <dbReference type="Pfam" id="PF01272"/>
    </source>
</evidence>
<gene>
    <name evidence="4" type="primary">greB</name>
    <name evidence="8" type="ORF">COB20_03755</name>
</gene>
<name>A0A2A4XCA5_9GAMM</name>
<dbReference type="InterPro" id="IPR006358">
    <property type="entry name" value="Tscrpt_elong_fac_GreB"/>
</dbReference>
<dbReference type="Proteomes" id="UP000218767">
    <property type="component" value="Unassembled WGS sequence"/>
</dbReference>
<dbReference type="EMBL" id="NVUL01000013">
    <property type="protein sequence ID" value="PCI79921.1"/>
    <property type="molecule type" value="Genomic_DNA"/>
</dbReference>
<evidence type="ECO:0000256" key="2">
    <source>
        <dbReference type="ARBA" id="ARBA00023125"/>
    </source>
</evidence>
<keyword evidence="1 4" id="KW-0805">Transcription regulation</keyword>
<keyword evidence="3 4" id="KW-0804">Transcription</keyword>
<keyword evidence="8" id="KW-0648">Protein biosynthesis</keyword>
<dbReference type="Gene3D" id="1.10.287.180">
    <property type="entry name" value="Transcription elongation factor, GreA/GreB, N-terminal domain"/>
    <property type="match status" value="1"/>
</dbReference>
<accession>A0A2A4XCA5</accession>
<dbReference type="SUPFAM" id="SSF46557">
    <property type="entry name" value="GreA transcript cleavage protein, N-terminal domain"/>
    <property type="match status" value="1"/>
</dbReference>
<dbReference type="InterPro" id="IPR023459">
    <property type="entry name" value="Tscrpt_elong_fac_GreA/B_fam"/>
</dbReference>
<dbReference type="SUPFAM" id="SSF54534">
    <property type="entry name" value="FKBP-like"/>
    <property type="match status" value="1"/>
</dbReference>
<evidence type="ECO:0000256" key="1">
    <source>
        <dbReference type="ARBA" id="ARBA00023015"/>
    </source>
</evidence>
<keyword evidence="8" id="KW-0251">Elongation factor</keyword>
<evidence type="ECO:0000256" key="4">
    <source>
        <dbReference type="HAMAP-Rule" id="MF_00930"/>
    </source>
</evidence>
<protein>
    <recommendedName>
        <fullName evidence="4">Transcription elongation factor GreB</fullName>
    </recommendedName>
    <alternativeName>
        <fullName evidence="4">Transcript cleavage factor GreB</fullName>
    </alternativeName>
</protein>
<dbReference type="PIRSF" id="PIRSF006092">
    <property type="entry name" value="GreA_GreB"/>
    <property type="match status" value="1"/>
</dbReference>
<dbReference type="HAMAP" id="MF_00105">
    <property type="entry name" value="GreA_GreB"/>
    <property type="match status" value="1"/>
</dbReference>
<dbReference type="PANTHER" id="PTHR30437">
    <property type="entry name" value="TRANSCRIPTION ELONGATION FACTOR GREA"/>
    <property type="match status" value="1"/>
</dbReference>
<dbReference type="InterPro" id="IPR001437">
    <property type="entry name" value="Tscrpt_elong_fac_GreA/B_C"/>
</dbReference>
<dbReference type="GO" id="GO:0003746">
    <property type="term" value="F:translation elongation factor activity"/>
    <property type="evidence" value="ECO:0007669"/>
    <property type="project" value="UniProtKB-KW"/>
</dbReference>
<dbReference type="Pfam" id="PF01272">
    <property type="entry name" value="GreA_GreB"/>
    <property type="match status" value="1"/>
</dbReference>
<organism evidence="8 9">
    <name type="scientific">SAR86 cluster bacterium</name>
    <dbReference type="NCBI Taxonomy" id="2030880"/>
    <lineage>
        <taxon>Bacteria</taxon>
        <taxon>Pseudomonadati</taxon>
        <taxon>Pseudomonadota</taxon>
        <taxon>Gammaproteobacteria</taxon>
        <taxon>SAR86 cluster</taxon>
    </lineage>
</organism>
<dbReference type="AlphaFoldDB" id="A0A2A4XCA5"/>
<reference evidence="9" key="1">
    <citation type="submission" date="2017-08" db="EMBL/GenBank/DDBJ databases">
        <title>A dynamic microbial community with high functional redundancy inhabits the cold, oxic subseafloor aquifer.</title>
        <authorList>
            <person name="Tully B.J."/>
            <person name="Wheat C.G."/>
            <person name="Glazer B.T."/>
            <person name="Huber J.A."/>
        </authorList>
    </citation>
    <scope>NUCLEOTIDE SEQUENCE [LARGE SCALE GENOMIC DNA]</scope>
</reference>
<dbReference type="Gene3D" id="3.10.50.30">
    <property type="entry name" value="Transcription elongation factor, GreA/GreB, C-terminal domain"/>
    <property type="match status" value="1"/>
</dbReference>
<dbReference type="NCBIfam" id="NF002506">
    <property type="entry name" value="PRK01885.1"/>
    <property type="match status" value="1"/>
</dbReference>
<dbReference type="GO" id="GO:0032784">
    <property type="term" value="P:regulation of DNA-templated transcription elongation"/>
    <property type="evidence" value="ECO:0007669"/>
    <property type="project" value="UniProtKB-UniRule"/>
</dbReference>
<dbReference type="InterPro" id="IPR022691">
    <property type="entry name" value="Tscrpt_elong_fac_GreA/B_N"/>
</dbReference>
<evidence type="ECO:0000256" key="5">
    <source>
        <dbReference type="RuleBase" id="RU000556"/>
    </source>
</evidence>
<dbReference type="InterPro" id="IPR006359">
    <property type="entry name" value="Tscrpt_elong_fac_GreA"/>
</dbReference>
<evidence type="ECO:0000259" key="7">
    <source>
        <dbReference type="Pfam" id="PF03449"/>
    </source>
</evidence>
<comment type="similarity">
    <text evidence="4">Belongs to the GreA/GreB family. GreB subfamily.</text>
</comment>
<dbReference type="NCBIfam" id="TIGR01462">
    <property type="entry name" value="greA"/>
    <property type="match status" value="1"/>
</dbReference>
<dbReference type="Pfam" id="PF03449">
    <property type="entry name" value="GreA_GreB_N"/>
    <property type="match status" value="1"/>
</dbReference>
<dbReference type="HAMAP" id="MF_00930">
    <property type="entry name" value="GreB"/>
    <property type="match status" value="1"/>
</dbReference>
<comment type="function">
    <text evidence="5">Necessary for efficient RNA polymerase transcription elongation past template-encoded arresting sites. The arresting sites in DNA have the property of trapping a certain fraction of elongating RNA polymerases that pass through, resulting in locked ternary complexes. Cleavage of the nascent transcript by cleavage factors such as GreA or GreB allows the resumption of elongation from the new 3'terminus. GreA releases sequences of 2 to 3 nucleotides.</text>
</comment>
<feature type="domain" description="Transcription elongation factor GreA/GreB N-terminal" evidence="7">
    <location>
        <begin position="14"/>
        <end position="83"/>
    </location>
</feature>
<dbReference type="GO" id="GO:0070063">
    <property type="term" value="F:RNA polymerase binding"/>
    <property type="evidence" value="ECO:0007669"/>
    <property type="project" value="InterPro"/>
</dbReference>
<dbReference type="NCBIfam" id="TIGR01461">
    <property type="entry name" value="greB"/>
    <property type="match status" value="1"/>
</dbReference>
<dbReference type="PANTHER" id="PTHR30437:SF6">
    <property type="entry name" value="TRANSCRIPTION ELONGATION FACTOR GREB"/>
    <property type="match status" value="1"/>
</dbReference>
<dbReference type="FunFam" id="1.10.287.180:FF:000001">
    <property type="entry name" value="Transcription elongation factor GreA"/>
    <property type="match status" value="1"/>
</dbReference>
<evidence type="ECO:0000313" key="8">
    <source>
        <dbReference type="EMBL" id="PCI79921.1"/>
    </source>
</evidence>
<evidence type="ECO:0000256" key="3">
    <source>
        <dbReference type="ARBA" id="ARBA00023163"/>
    </source>
</evidence>
<proteinExistence type="inferred from homology"/>
<feature type="domain" description="Transcription elongation factor GreA/GreB C-terminal" evidence="6">
    <location>
        <begin position="91"/>
        <end position="164"/>
    </location>
</feature>
<sequence length="164" mass="18575">MSRYRPPRPPSAKYITAEGEKAMKAELHQLWKVERPVITQSVSEAAAQGDRSENAEYIYGKKRLREIDSRVRYLSKRLEEMTVVSEPPTNQDKIYFGATVTLEDQDGNAHKYKIVGPDELDPQKGHISIDAPLGRALLGKEVDSEIEIDSPTGHKVYYVLAIEY</sequence>
<dbReference type="FunFam" id="3.10.50.30:FF:000001">
    <property type="entry name" value="Transcription elongation factor GreA"/>
    <property type="match status" value="1"/>
</dbReference>
<dbReference type="InterPro" id="IPR036953">
    <property type="entry name" value="GreA/GreB_C_sf"/>
</dbReference>
<dbReference type="InterPro" id="IPR036805">
    <property type="entry name" value="Tscrpt_elong_fac_GreA/B_N_sf"/>
</dbReference>
<dbReference type="InterPro" id="IPR018151">
    <property type="entry name" value="TF_GreA/GreB_CS"/>
</dbReference>
<evidence type="ECO:0000313" key="9">
    <source>
        <dbReference type="Proteomes" id="UP000218767"/>
    </source>
</evidence>
<comment type="caution">
    <text evidence="8">The sequence shown here is derived from an EMBL/GenBank/DDBJ whole genome shotgun (WGS) entry which is preliminary data.</text>
</comment>
<dbReference type="GO" id="GO:0003677">
    <property type="term" value="F:DNA binding"/>
    <property type="evidence" value="ECO:0007669"/>
    <property type="project" value="UniProtKB-UniRule"/>
</dbReference>
<dbReference type="PROSITE" id="PS00829">
    <property type="entry name" value="GREAB_1"/>
    <property type="match status" value="1"/>
</dbReference>